<dbReference type="VEuPathDB" id="TriTrypDB:TcCLB.511323.20"/>
<organism evidence="2 3">
    <name type="scientific">Trypanosoma cruzi</name>
    <dbReference type="NCBI Taxonomy" id="5693"/>
    <lineage>
        <taxon>Eukaryota</taxon>
        <taxon>Discoba</taxon>
        <taxon>Euglenozoa</taxon>
        <taxon>Kinetoplastea</taxon>
        <taxon>Metakinetoplastina</taxon>
        <taxon>Trypanosomatida</taxon>
        <taxon>Trypanosomatidae</taxon>
        <taxon>Trypanosoma</taxon>
        <taxon>Schizotrypanum</taxon>
    </lineage>
</organism>
<evidence type="ECO:0000313" key="3">
    <source>
        <dbReference type="Proteomes" id="UP000246121"/>
    </source>
</evidence>
<dbReference type="SUPFAM" id="SSF50182">
    <property type="entry name" value="Sm-like ribonucleoproteins"/>
    <property type="match status" value="1"/>
</dbReference>
<comment type="caution">
    <text evidence="2">The sequence shown here is derived from an EMBL/GenBank/DDBJ whole genome shotgun (WGS) entry which is preliminary data.</text>
</comment>
<sequence>MPVESTASRGSLPAIVIQQAITQQVAKNTRTDVSYQTSSLSPSRPPSALRVEAETRQGYVYQGKLLSLDDDYNISLAEATSWRDRLCDVERALLAVRGFPAPAASPATRRRYVGSVFIRSSNLLMVRFLEYDEPGANGRRDNSHGAAGLRSAFKSMVSKVKRQINMERKRNRMERQKRLHLAQTPVPTKAANDGSGMRSRKDPKAGSNRRRAGGFSS</sequence>
<dbReference type="Gene3D" id="2.30.30.100">
    <property type="match status" value="1"/>
</dbReference>
<name>A0A2V2V4J6_TRYCR</name>
<gene>
    <name evidence="2" type="ORF">C4B63_61g125</name>
</gene>
<dbReference type="CDD" id="cd00600">
    <property type="entry name" value="Sm_like"/>
    <property type="match status" value="1"/>
</dbReference>
<dbReference type="AlphaFoldDB" id="A0A2V2V4J6"/>
<accession>A0A2V2V4J6</accession>
<evidence type="ECO:0000313" key="2">
    <source>
        <dbReference type="EMBL" id="PWU89273.1"/>
    </source>
</evidence>
<feature type="region of interest" description="Disordered" evidence="1">
    <location>
        <begin position="169"/>
        <end position="217"/>
    </location>
</feature>
<dbReference type="VEuPathDB" id="TriTrypDB:TcBrA4_0135530"/>
<reference evidence="2 3" key="1">
    <citation type="journal article" date="2018" name="Microb. Genom.">
        <title>Expanding an expanded genome: long-read sequencing of Trypanosoma cruzi.</title>
        <authorList>
            <person name="Berna L."/>
            <person name="Rodriguez M."/>
            <person name="Chiribao M.L."/>
            <person name="Parodi-Talice A."/>
            <person name="Pita S."/>
            <person name="Rijo G."/>
            <person name="Alvarez-Valin F."/>
            <person name="Robello C."/>
        </authorList>
    </citation>
    <scope>NUCLEOTIDE SEQUENCE [LARGE SCALE GENOMIC DNA]</scope>
    <source>
        <strain evidence="2 3">Dm28c</strain>
    </source>
</reference>
<dbReference type="VEuPathDB" id="TriTrypDB:C4B63_61g125"/>
<dbReference type="VEuPathDB" id="TriTrypDB:ECC02_001600"/>
<dbReference type="VEuPathDB" id="TriTrypDB:Tc_MARK_7747"/>
<dbReference type="VEuPathDB" id="TriTrypDB:TcG_05565"/>
<dbReference type="VEuPathDB" id="TriTrypDB:TcCLB.507979.20"/>
<evidence type="ECO:0000256" key="1">
    <source>
        <dbReference type="SAM" id="MobiDB-lite"/>
    </source>
</evidence>
<dbReference type="VEuPathDB" id="TriTrypDB:TCDM_14482"/>
<proteinExistence type="predicted"/>
<evidence type="ECO:0008006" key="4">
    <source>
        <dbReference type="Google" id="ProtNLM"/>
    </source>
</evidence>
<dbReference type="Proteomes" id="UP000246121">
    <property type="component" value="Unassembled WGS sequence"/>
</dbReference>
<dbReference type="VEuPathDB" id="TriTrypDB:TcCL_ESM07081"/>
<dbReference type="VEuPathDB" id="TriTrypDB:TcYC6_0047850"/>
<feature type="compositionally biased region" description="Basic residues" evidence="1">
    <location>
        <begin position="207"/>
        <end position="217"/>
    </location>
</feature>
<dbReference type="EMBL" id="PRFA01000061">
    <property type="protein sequence ID" value="PWU89273.1"/>
    <property type="molecule type" value="Genomic_DNA"/>
</dbReference>
<dbReference type="VEuPathDB" id="TriTrypDB:TCSYLVIO_009106"/>
<protein>
    <recommendedName>
        <fullName evidence="4">LSM domain-containing protein</fullName>
    </recommendedName>
</protein>
<dbReference type="VEuPathDB" id="TriTrypDB:C3747_24g367"/>
<dbReference type="VEuPathDB" id="TriTrypDB:BCY84_22059"/>
<dbReference type="InterPro" id="IPR010920">
    <property type="entry name" value="LSM_dom_sf"/>
</dbReference>